<dbReference type="PROSITE" id="PS51257">
    <property type="entry name" value="PROKAR_LIPOPROTEIN"/>
    <property type="match status" value="1"/>
</dbReference>
<feature type="domain" description="GH16" evidence="2">
    <location>
        <begin position="139"/>
        <end position="372"/>
    </location>
</feature>
<keyword evidence="4" id="KW-1185">Reference proteome</keyword>
<dbReference type="Pfam" id="PF00722">
    <property type="entry name" value="Glyco_hydro_16"/>
    <property type="match status" value="1"/>
</dbReference>
<dbReference type="RefSeq" id="WP_380803495.1">
    <property type="nucleotide sequence ID" value="NZ_JBHUIV010000018.1"/>
</dbReference>
<name>A0ABW5BAN8_9BACT</name>
<dbReference type="PANTHER" id="PTHR10963">
    <property type="entry name" value="GLYCOSYL HYDROLASE-RELATED"/>
    <property type="match status" value="1"/>
</dbReference>
<sequence>MNKIKFLHYLIIFSFFFYSCGEGEDTVVEPLPSGLEVLISKEANGLVRLTLQAANTNYFMVNFGIPNSDWIRVNGNEVTYSYTDPGRYNIAVQAHSSESKFITAFSIITMSNSDLGFEFPQSGFESPLEYEGYQMVWNDEFEGNTLSEDWVFEIGDGCPALCGWGNNELQYYRRENTEVRDGYLIIKALQENFGGKNFTSSRIKTQGKKSFKYGRIDIRAALPKGQGLWPALWMLGDNITEVGWPFCGEIDIMEMVGGSQDGKDNTVHGTVHWASNGNWANYGGSKRLDQGILNDKFHVFSIVWDEGKIVWLLDNVAFHEIDTTPQDLNEFRESFFFLFNVAVGGNWPGSPDGTTEFPQQMAVDYVRVFQKN</sequence>
<organism evidence="3 4">
    <name type="scientific">Shivajiella indica</name>
    <dbReference type="NCBI Taxonomy" id="872115"/>
    <lineage>
        <taxon>Bacteria</taxon>
        <taxon>Pseudomonadati</taxon>
        <taxon>Bacteroidota</taxon>
        <taxon>Cytophagia</taxon>
        <taxon>Cytophagales</taxon>
        <taxon>Cyclobacteriaceae</taxon>
        <taxon>Shivajiella</taxon>
    </lineage>
</organism>
<dbReference type="PROSITE" id="PS51762">
    <property type="entry name" value="GH16_2"/>
    <property type="match status" value="1"/>
</dbReference>
<protein>
    <submittedName>
        <fullName evidence="3">Family 16 glycosylhydrolase</fullName>
    </submittedName>
</protein>
<dbReference type="SUPFAM" id="SSF49899">
    <property type="entry name" value="Concanavalin A-like lectins/glucanases"/>
    <property type="match status" value="1"/>
</dbReference>
<evidence type="ECO:0000259" key="2">
    <source>
        <dbReference type="PROSITE" id="PS51762"/>
    </source>
</evidence>
<dbReference type="CDD" id="cd08023">
    <property type="entry name" value="GH16_laminarinase_like"/>
    <property type="match status" value="1"/>
</dbReference>
<proteinExistence type="inferred from homology"/>
<comment type="caution">
    <text evidence="3">The sequence shown here is derived from an EMBL/GenBank/DDBJ whole genome shotgun (WGS) entry which is preliminary data.</text>
</comment>
<dbReference type="InterPro" id="IPR000757">
    <property type="entry name" value="Beta-glucanase-like"/>
</dbReference>
<accession>A0ABW5BAN8</accession>
<dbReference type="PANTHER" id="PTHR10963:SF55">
    <property type="entry name" value="GLYCOSIDE HYDROLASE FAMILY 16 PROTEIN"/>
    <property type="match status" value="1"/>
</dbReference>
<evidence type="ECO:0000313" key="4">
    <source>
        <dbReference type="Proteomes" id="UP001597414"/>
    </source>
</evidence>
<evidence type="ECO:0000313" key="3">
    <source>
        <dbReference type="EMBL" id="MFD2202504.1"/>
    </source>
</evidence>
<dbReference type="InterPro" id="IPR013320">
    <property type="entry name" value="ConA-like_dom_sf"/>
</dbReference>
<reference evidence="4" key="1">
    <citation type="journal article" date="2019" name="Int. J. Syst. Evol. Microbiol.">
        <title>The Global Catalogue of Microorganisms (GCM) 10K type strain sequencing project: providing services to taxonomists for standard genome sequencing and annotation.</title>
        <authorList>
            <consortium name="The Broad Institute Genomics Platform"/>
            <consortium name="The Broad Institute Genome Sequencing Center for Infectious Disease"/>
            <person name="Wu L."/>
            <person name="Ma J."/>
        </authorList>
    </citation>
    <scope>NUCLEOTIDE SEQUENCE [LARGE SCALE GENOMIC DNA]</scope>
    <source>
        <strain evidence="4">KCTC 19812</strain>
    </source>
</reference>
<dbReference type="Proteomes" id="UP001597414">
    <property type="component" value="Unassembled WGS sequence"/>
</dbReference>
<dbReference type="InterPro" id="IPR050546">
    <property type="entry name" value="Glycosyl_Hydrlase_16"/>
</dbReference>
<comment type="similarity">
    <text evidence="1">Belongs to the glycosyl hydrolase 16 family.</text>
</comment>
<evidence type="ECO:0000256" key="1">
    <source>
        <dbReference type="ARBA" id="ARBA00006865"/>
    </source>
</evidence>
<dbReference type="Gene3D" id="2.60.120.200">
    <property type="match status" value="1"/>
</dbReference>
<gene>
    <name evidence="3" type="ORF">ACFSKV_13090</name>
</gene>
<dbReference type="EMBL" id="JBHUIV010000018">
    <property type="protein sequence ID" value="MFD2202504.1"/>
    <property type="molecule type" value="Genomic_DNA"/>
</dbReference>